<feature type="region of interest" description="Disordered" evidence="1">
    <location>
        <begin position="86"/>
        <end position="106"/>
    </location>
</feature>
<feature type="compositionally biased region" description="Basic and acidic residues" evidence="1">
    <location>
        <begin position="92"/>
        <end position="106"/>
    </location>
</feature>
<proteinExistence type="predicted"/>
<accession>A0A4Y2FW37</accession>
<dbReference type="OrthoDB" id="6433986at2759"/>
<evidence type="ECO:0000256" key="1">
    <source>
        <dbReference type="SAM" id="MobiDB-lite"/>
    </source>
</evidence>
<comment type="caution">
    <text evidence="2">The sequence shown here is derived from an EMBL/GenBank/DDBJ whole genome shotgun (WGS) entry which is preliminary data.</text>
</comment>
<dbReference type="Proteomes" id="UP000499080">
    <property type="component" value="Unassembled WGS sequence"/>
</dbReference>
<organism evidence="2 3">
    <name type="scientific">Araneus ventricosus</name>
    <name type="common">Orbweaver spider</name>
    <name type="synonym">Epeira ventricosa</name>
    <dbReference type="NCBI Taxonomy" id="182803"/>
    <lineage>
        <taxon>Eukaryota</taxon>
        <taxon>Metazoa</taxon>
        <taxon>Ecdysozoa</taxon>
        <taxon>Arthropoda</taxon>
        <taxon>Chelicerata</taxon>
        <taxon>Arachnida</taxon>
        <taxon>Araneae</taxon>
        <taxon>Araneomorphae</taxon>
        <taxon>Entelegynae</taxon>
        <taxon>Araneoidea</taxon>
        <taxon>Araneidae</taxon>
        <taxon>Araneus</taxon>
    </lineage>
</organism>
<keyword evidence="3" id="KW-1185">Reference proteome</keyword>
<dbReference type="EMBL" id="BGPR01001092">
    <property type="protein sequence ID" value="GBM45217.1"/>
    <property type="molecule type" value="Genomic_DNA"/>
</dbReference>
<protein>
    <submittedName>
        <fullName evidence="2">Uncharacterized protein</fullName>
    </submittedName>
</protein>
<evidence type="ECO:0000313" key="2">
    <source>
        <dbReference type="EMBL" id="GBM45217.1"/>
    </source>
</evidence>
<gene>
    <name evidence="2" type="ORF">AVEN_63829_1</name>
</gene>
<evidence type="ECO:0000313" key="3">
    <source>
        <dbReference type="Proteomes" id="UP000499080"/>
    </source>
</evidence>
<name>A0A4Y2FW37_ARAVE</name>
<dbReference type="AlphaFoldDB" id="A0A4Y2FW37"/>
<reference evidence="2 3" key="1">
    <citation type="journal article" date="2019" name="Sci. Rep.">
        <title>Orb-weaving spider Araneus ventricosus genome elucidates the spidroin gene catalogue.</title>
        <authorList>
            <person name="Kono N."/>
            <person name="Nakamura H."/>
            <person name="Ohtoshi R."/>
            <person name="Moran D.A.P."/>
            <person name="Shinohara A."/>
            <person name="Yoshida Y."/>
            <person name="Fujiwara M."/>
            <person name="Mori M."/>
            <person name="Tomita M."/>
            <person name="Arakawa K."/>
        </authorList>
    </citation>
    <scope>NUCLEOTIDE SEQUENCE [LARGE SCALE GENOMIC DNA]</scope>
</reference>
<sequence>MAFLLKGKKEDLISVASELGIEVNAHMTKIMIKDLIVKNSGYNEEDIKGLLDGISEERRQAEEHTEKKRIQELELEEKKEYRNLNSKKRKEYRNLKKKDERKNENV</sequence>